<comment type="caution">
    <text evidence="2">The sequence shown here is derived from an EMBL/GenBank/DDBJ whole genome shotgun (WGS) entry which is preliminary data.</text>
</comment>
<dbReference type="SMART" id="SM00465">
    <property type="entry name" value="GIYc"/>
    <property type="match status" value="1"/>
</dbReference>
<protein>
    <recommendedName>
        <fullName evidence="1">GIY-YIG domain-containing protein</fullName>
    </recommendedName>
</protein>
<dbReference type="InterPro" id="IPR000305">
    <property type="entry name" value="GIY-YIG_endonuc"/>
</dbReference>
<reference evidence="2 3" key="1">
    <citation type="journal article" date="2016" name="Nat. Commun.">
        <title>Thousands of microbial genomes shed light on interconnected biogeochemical processes in an aquifer system.</title>
        <authorList>
            <person name="Anantharaman K."/>
            <person name="Brown C.T."/>
            <person name="Hug L.A."/>
            <person name="Sharon I."/>
            <person name="Castelle C.J."/>
            <person name="Probst A.J."/>
            <person name="Thomas B.C."/>
            <person name="Singh A."/>
            <person name="Wilkins M.J."/>
            <person name="Karaoz U."/>
            <person name="Brodie E.L."/>
            <person name="Williams K.H."/>
            <person name="Hubbard S.S."/>
            <person name="Banfield J.F."/>
        </authorList>
    </citation>
    <scope>NUCLEOTIDE SEQUENCE [LARGE SCALE GENOMIC DNA]</scope>
</reference>
<accession>A0A1F5HWE9</accession>
<dbReference type="Proteomes" id="UP000179227">
    <property type="component" value="Unassembled WGS sequence"/>
</dbReference>
<dbReference type="Pfam" id="PF01541">
    <property type="entry name" value="GIY-YIG"/>
    <property type="match status" value="1"/>
</dbReference>
<proteinExistence type="predicted"/>
<sequence>MSGPQARGSKPVVYILHSAKDNRTYVGSTNDFKTRLKLHNSGRVKSTKHRTPFKVLFTEEFKTIQETKKRELYYKSGAGRRNLRDFFEKL</sequence>
<dbReference type="CDD" id="cd10449">
    <property type="entry name" value="GIY-YIG_SLX1_like"/>
    <property type="match status" value="1"/>
</dbReference>
<feature type="domain" description="GIY-YIG" evidence="1">
    <location>
        <begin position="9"/>
        <end position="89"/>
    </location>
</feature>
<dbReference type="Gene3D" id="3.40.1440.10">
    <property type="entry name" value="GIY-YIG endonuclease"/>
    <property type="match status" value="1"/>
</dbReference>
<dbReference type="AlphaFoldDB" id="A0A1F5HWE9"/>
<evidence type="ECO:0000313" key="2">
    <source>
        <dbReference type="EMBL" id="OGE08325.1"/>
    </source>
</evidence>
<gene>
    <name evidence="2" type="ORF">A3A60_03995</name>
</gene>
<organism evidence="2 3">
    <name type="scientific">Candidatus Curtissbacteria bacterium RIFCSPLOWO2_01_FULL_42_26</name>
    <dbReference type="NCBI Taxonomy" id="1797729"/>
    <lineage>
        <taxon>Bacteria</taxon>
        <taxon>Candidatus Curtissiibacteriota</taxon>
    </lineage>
</organism>
<dbReference type="EMBL" id="MFBS01000038">
    <property type="protein sequence ID" value="OGE08325.1"/>
    <property type="molecule type" value="Genomic_DNA"/>
</dbReference>
<name>A0A1F5HWE9_9BACT</name>
<dbReference type="SUPFAM" id="SSF82771">
    <property type="entry name" value="GIY-YIG endonuclease"/>
    <property type="match status" value="1"/>
</dbReference>
<dbReference type="InterPro" id="IPR035901">
    <property type="entry name" value="GIY-YIG_endonuc_sf"/>
</dbReference>
<evidence type="ECO:0000259" key="1">
    <source>
        <dbReference type="PROSITE" id="PS50164"/>
    </source>
</evidence>
<dbReference type="PROSITE" id="PS50164">
    <property type="entry name" value="GIY_YIG"/>
    <property type="match status" value="1"/>
</dbReference>
<evidence type="ECO:0000313" key="3">
    <source>
        <dbReference type="Proteomes" id="UP000179227"/>
    </source>
</evidence>
<dbReference type="STRING" id="1797729.A3A60_03995"/>